<name>A0A1H0RUI2_9BACT</name>
<evidence type="ECO:0000313" key="2">
    <source>
        <dbReference type="EMBL" id="SDP33055.1"/>
    </source>
</evidence>
<dbReference type="GO" id="GO:0006355">
    <property type="term" value="P:regulation of DNA-templated transcription"/>
    <property type="evidence" value="ECO:0007669"/>
    <property type="project" value="InterPro"/>
</dbReference>
<dbReference type="PROSITE" id="PS51671">
    <property type="entry name" value="ACT"/>
    <property type="match status" value="1"/>
</dbReference>
<dbReference type="AlphaFoldDB" id="A0A1H0RUI2"/>
<dbReference type="PANTHER" id="PTHR34875:SF6">
    <property type="entry name" value="UPF0237 PROTEIN MJ1558"/>
    <property type="match status" value="1"/>
</dbReference>
<organism evidence="2 3">
    <name type="scientific">Desulforhopalus singaporensis</name>
    <dbReference type="NCBI Taxonomy" id="91360"/>
    <lineage>
        <taxon>Bacteria</taxon>
        <taxon>Pseudomonadati</taxon>
        <taxon>Thermodesulfobacteriota</taxon>
        <taxon>Desulfobulbia</taxon>
        <taxon>Desulfobulbales</taxon>
        <taxon>Desulfocapsaceae</taxon>
        <taxon>Desulforhopalus</taxon>
    </lineage>
</organism>
<dbReference type="InterPro" id="IPR016867">
    <property type="entry name" value="GcvR"/>
</dbReference>
<feature type="domain" description="ACT" evidence="1">
    <location>
        <begin position="90"/>
        <end position="167"/>
    </location>
</feature>
<accession>A0A1H0RUI2</accession>
<reference evidence="2 3" key="1">
    <citation type="submission" date="2016-10" db="EMBL/GenBank/DDBJ databases">
        <authorList>
            <person name="de Groot N.N."/>
        </authorList>
    </citation>
    <scope>NUCLEOTIDE SEQUENCE [LARGE SCALE GENOMIC DNA]</scope>
    <source>
        <strain evidence="2 3">DSM 12130</strain>
    </source>
</reference>
<dbReference type="PIRSF" id="PIRSF028103">
    <property type="entry name" value="GcvR"/>
    <property type="match status" value="1"/>
</dbReference>
<gene>
    <name evidence="2" type="ORF">SAMN05660330_02429</name>
</gene>
<dbReference type="Pfam" id="PF13740">
    <property type="entry name" value="ACT_6"/>
    <property type="match status" value="1"/>
</dbReference>
<protein>
    <submittedName>
        <fullName evidence="2">Glycine cleavage system regulatory protein</fullName>
    </submittedName>
</protein>
<sequence length="167" mass="18235">MVSNFIMTVYGADIPGILKSLARMTRDYEGSWLTSKVIKLDSQFAAIMSVIVSDDQESMLKAALEKAFPSINFIYTPAKVLCQEPLKTINLVVDCIDRPGLTGDLSNILANLDLDVENMECKRMVMDGIGETVFSAQLTLAVPEGVDSEIIAGEIETLSEDVKVNVL</sequence>
<dbReference type="RefSeq" id="WP_092223174.1">
    <property type="nucleotide sequence ID" value="NZ_FNJI01000016.1"/>
</dbReference>
<dbReference type="Gene3D" id="3.30.70.260">
    <property type="match status" value="2"/>
</dbReference>
<evidence type="ECO:0000313" key="3">
    <source>
        <dbReference type="Proteomes" id="UP000199073"/>
    </source>
</evidence>
<keyword evidence="3" id="KW-1185">Reference proteome</keyword>
<dbReference type="Proteomes" id="UP000199073">
    <property type="component" value="Unassembled WGS sequence"/>
</dbReference>
<proteinExistence type="predicted"/>
<evidence type="ECO:0000259" key="1">
    <source>
        <dbReference type="PROSITE" id="PS51671"/>
    </source>
</evidence>
<dbReference type="SUPFAM" id="SSF55021">
    <property type="entry name" value="ACT-like"/>
    <property type="match status" value="2"/>
</dbReference>
<dbReference type="PANTHER" id="PTHR34875">
    <property type="entry name" value="UPF0237 PROTEIN MJ1558"/>
    <property type="match status" value="1"/>
</dbReference>
<dbReference type="OrthoDB" id="5431416at2"/>
<dbReference type="STRING" id="91360.SAMN05660330_02429"/>
<dbReference type="InterPro" id="IPR002912">
    <property type="entry name" value="ACT_dom"/>
</dbReference>
<dbReference type="InterPro" id="IPR050990">
    <property type="entry name" value="UPF0237/GcvR_regulator"/>
</dbReference>
<dbReference type="InterPro" id="IPR045865">
    <property type="entry name" value="ACT-like_dom_sf"/>
</dbReference>
<dbReference type="EMBL" id="FNJI01000016">
    <property type="protein sequence ID" value="SDP33055.1"/>
    <property type="molecule type" value="Genomic_DNA"/>
</dbReference>